<proteinExistence type="predicted"/>
<evidence type="ECO:0000313" key="3">
    <source>
        <dbReference type="Proteomes" id="UP000326396"/>
    </source>
</evidence>
<feature type="region of interest" description="Disordered" evidence="1">
    <location>
        <begin position="211"/>
        <end position="311"/>
    </location>
</feature>
<comment type="caution">
    <text evidence="2">The sequence shown here is derived from an EMBL/GenBank/DDBJ whole genome shotgun (WGS) entry which is preliminary data.</text>
</comment>
<dbReference type="EMBL" id="SZYD01000005">
    <property type="protein sequence ID" value="KAD6119920.1"/>
    <property type="molecule type" value="Genomic_DNA"/>
</dbReference>
<feature type="compositionally biased region" description="Polar residues" evidence="1">
    <location>
        <begin position="254"/>
        <end position="264"/>
    </location>
</feature>
<sequence>MDIDISGWILEFLLRQNSIDDKIVNDLIRVLPLPNNNPRFIKSLILRKVESDIEKGTISKCTIEFLEQIEELDHRVGTTEVSEAMKAAYSAVSMHRTIKSTEDISGDKSKKYASAVKRILSARICEMEKSDVGLVQDGLVHWVHDIEGGVLDTDVLRKFKELDVFKIIRGYVNDAKEKLGPSFLELACESILKDDALSEAMDLDEVSELRRAPTDVHEASGAHEVSKVNYKSKDNASTDDANDEASRAHEVSKHSNQSKESAPTDNAGAYSKGDVYSYVEASRAHEVSKPGNQSKDNSPTDDVGANGKGNG</sequence>
<name>A0A5N6PCP1_9ASTR</name>
<protein>
    <submittedName>
        <fullName evidence="2">Uncharacterized protein</fullName>
    </submittedName>
</protein>
<accession>A0A5N6PCP1</accession>
<dbReference type="OrthoDB" id="608866at2759"/>
<evidence type="ECO:0000313" key="2">
    <source>
        <dbReference type="EMBL" id="KAD6119920.1"/>
    </source>
</evidence>
<dbReference type="PANTHER" id="PTHR46993:SF6">
    <property type="entry name" value="MYB TRANSCRIPTION FACTOR"/>
    <property type="match status" value="1"/>
</dbReference>
<evidence type="ECO:0000256" key="1">
    <source>
        <dbReference type="SAM" id="MobiDB-lite"/>
    </source>
</evidence>
<dbReference type="PANTHER" id="PTHR46993">
    <property type="entry name" value="MYB TRANSCRIPTION FACTOR"/>
    <property type="match status" value="1"/>
</dbReference>
<feature type="compositionally biased region" description="Basic and acidic residues" evidence="1">
    <location>
        <begin position="244"/>
        <end position="253"/>
    </location>
</feature>
<dbReference type="AlphaFoldDB" id="A0A5N6PCP1"/>
<dbReference type="Proteomes" id="UP000326396">
    <property type="component" value="Linkage Group LG13"/>
</dbReference>
<organism evidence="2 3">
    <name type="scientific">Mikania micrantha</name>
    <name type="common">bitter vine</name>
    <dbReference type="NCBI Taxonomy" id="192012"/>
    <lineage>
        <taxon>Eukaryota</taxon>
        <taxon>Viridiplantae</taxon>
        <taxon>Streptophyta</taxon>
        <taxon>Embryophyta</taxon>
        <taxon>Tracheophyta</taxon>
        <taxon>Spermatophyta</taxon>
        <taxon>Magnoliopsida</taxon>
        <taxon>eudicotyledons</taxon>
        <taxon>Gunneridae</taxon>
        <taxon>Pentapetalae</taxon>
        <taxon>asterids</taxon>
        <taxon>campanulids</taxon>
        <taxon>Asterales</taxon>
        <taxon>Asteraceae</taxon>
        <taxon>Asteroideae</taxon>
        <taxon>Heliantheae alliance</taxon>
        <taxon>Eupatorieae</taxon>
        <taxon>Mikania</taxon>
    </lineage>
</organism>
<keyword evidence="3" id="KW-1185">Reference proteome</keyword>
<reference evidence="2 3" key="1">
    <citation type="submission" date="2019-05" db="EMBL/GenBank/DDBJ databases">
        <title>Mikania micrantha, genome provides insights into the molecular mechanism of rapid growth.</title>
        <authorList>
            <person name="Liu B."/>
        </authorList>
    </citation>
    <scope>NUCLEOTIDE SEQUENCE [LARGE SCALE GENOMIC DNA]</scope>
    <source>
        <strain evidence="2">NLD-2019</strain>
        <tissue evidence="2">Leaf</tissue>
    </source>
</reference>
<feature type="compositionally biased region" description="Basic and acidic residues" evidence="1">
    <location>
        <begin position="211"/>
        <end position="236"/>
    </location>
</feature>
<gene>
    <name evidence="2" type="ORF">E3N88_11191</name>
</gene>